<dbReference type="EMBL" id="KZ825153">
    <property type="protein sequence ID" value="PYI17743.1"/>
    <property type="molecule type" value="Genomic_DNA"/>
</dbReference>
<dbReference type="AlphaFoldDB" id="A0A2V5H9N8"/>
<name>A0A2V5H9N8_ASPV1</name>
<keyword evidence="2" id="KW-1185">Reference proteome</keyword>
<dbReference type="Proteomes" id="UP000249829">
    <property type="component" value="Unassembled WGS sequence"/>
</dbReference>
<evidence type="ECO:0000313" key="2">
    <source>
        <dbReference type="Proteomes" id="UP000249829"/>
    </source>
</evidence>
<protein>
    <submittedName>
        <fullName evidence="1">Uncharacterized protein</fullName>
    </submittedName>
</protein>
<proteinExistence type="predicted"/>
<gene>
    <name evidence="1" type="ORF">BO99DRAFT_189904</name>
</gene>
<sequence>MLMKKRSGPSWRRDANFVSTCLACAGASSSFYLAPSPISRDASPAAFHRRGHFHFTVSNLRCMGRDPIMTRERKSLDSLPRHSQYRCKYSVLSLEFNLDSIDDV</sequence>
<reference evidence="1 2" key="1">
    <citation type="submission" date="2018-02" db="EMBL/GenBank/DDBJ databases">
        <title>The genomes of Aspergillus section Nigri reveals drivers in fungal speciation.</title>
        <authorList>
            <consortium name="DOE Joint Genome Institute"/>
            <person name="Vesth T.C."/>
            <person name="Nybo J."/>
            <person name="Theobald S."/>
            <person name="Brandl J."/>
            <person name="Frisvad J.C."/>
            <person name="Nielsen K.F."/>
            <person name="Lyhne E.K."/>
            <person name="Kogle M.E."/>
            <person name="Kuo A."/>
            <person name="Riley R."/>
            <person name="Clum A."/>
            <person name="Nolan M."/>
            <person name="Lipzen A."/>
            <person name="Salamov A."/>
            <person name="Henrissat B."/>
            <person name="Wiebenga A."/>
            <person name="De vries R.P."/>
            <person name="Grigoriev I.V."/>
            <person name="Mortensen U.H."/>
            <person name="Andersen M.R."/>
            <person name="Baker S.E."/>
        </authorList>
    </citation>
    <scope>NUCLEOTIDE SEQUENCE [LARGE SCALE GENOMIC DNA]</scope>
    <source>
        <strain evidence="1 2">CBS 115571</strain>
    </source>
</reference>
<organism evidence="1 2">
    <name type="scientific">Aspergillus violaceofuscus (strain CBS 115571)</name>
    <dbReference type="NCBI Taxonomy" id="1450538"/>
    <lineage>
        <taxon>Eukaryota</taxon>
        <taxon>Fungi</taxon>
        <taxon>Dikarya</taxon>
        <taxon>Ascomycota</taxon>
        <taxon>Pezizomycotina</taxon>
        <taxon>Eurotiomycetes</taxon>
        <taxon>Eurotiomycetidae</taxon>
        <taxon>Eurotiales</taxon>
        <taxon>Aspergillaceae</taxon>
        <taxon>Aspergillus</taxon>
    </lineage>
</organism>
<evidence type="ECO:0000313" key="1">
    <source>
        <dbReference type="EMBL" id="PYI17743.1"/>
    </source>
</evidence>
<accession>A0A2V5H9N8</accession>